<name>A0A2K3PAK1_TRIPR</name>
<dbReference type="AlphaFoldDB" id="A0A2K3PAK1"/>
<sequence length="166" mass="18661">MDKAGRITLERKCTLDLIQETWILGCKAENTPMESTKQNSKGDNSSDTAKCNMKAVGKEDPSITRGTLRQGLYFKKNPNRGVSVYSIGILCYNKDVISRAKNLVHRDRTTHVEIDQHFIQEKIGVIGITHVPSCNQTADILTKALPKSKFEDTRSNLGMIEIYYPD</sequence>
<gene>
    <name evidence="1" type="ORF">L195_g008900</name>
</gene>
<organism evidence="1 2">
    <name type="scientific">Trifolium pratense</name>
    <name type="common">Red clover</name>
    <dbReference type="NCBI Taxonomy" id="57577"/>
    <lineage>
        <taxon>Eukaryota</taxon>
        <taxon>Viridiplantae</taxon>
        <taxon>Streptophyta</taxon>
        <taxon>Embryophyta</taxon>
        <taxon>Tracheophyta</taxon>
        <taxon>Spermatophyta</taxon>
        <taxon>Magnoliopsida</taxon>
        <taxon>eudicotyledons</taxon>
        <taxon>Gunneridae</taxon>
        <taxon>Pentapetalae</taxon>
        <taxon>rosids</taxon>
        <taxon>fabids</taxon>
        <taxon>Fabales</taxon>
        <taxon>Fabaceae</taxon>
        <taxon>Papilionoideae</taxon>
        <taxon>50 kb inversion clade</taxon>
        <taxon>NPAAA clade</taxon>
        <taxon>Hologalegina</taxon>
        <taxon>IRL clade</taxon>
        <taxon>Trifolieae</taxon>
        <taxon>Trifolium</taxon>
    </lineage>
</organism>
<evidence type="ECO:0000313" key="2">
    <source>
        <dbReference type="Proteomes" id="UP000236291"/>
    </source>
</evidence>
<protein>
    <submittedName>
        <fullName evidence="1">Uncharacterized protein</fullName>
    </submittedName>
</protein>
<dbReference type="CDD" id="cd09272">
    <property type="entry name" value="RNase_HI_RT_Ty1"/>
    <property type="match status" value="1"/>
</dbReference>
<evidence type="ECO:0000313" key="1">
    <source>
        <dbReference type="EMBL" id="PNY12274.1"/>
    </source>
</evidence>
<dbReference type="EMBL" id="ASHM01005163">
    <property type="protein sequence ID" value="PNY12274.1"/>
    <property type="molecule type" value="Genomic_DNA"/>
</dbReference>
<comment type="caution">
    <text evidence="1">The sequence shown here is derived from an EMBL/GenBank/DDBJ whole genome shotgun (WGS) entry which is preliminary data.</text>
</comment>
<accession>A0A2K3PAK1</accession>
<dbReference type="Proteomes" id="UP000236291">
    <property type="component" value="Unassembled WGS sequence"/>
</dbReference>
<proteinExistence type="predicted"/>
<reference evidence="1 2" key="1">
    <citation type="journal article" date="2014" name="Am. J. Bot.">
        <title>Genome assembly and annotation for red clover (Trifolium pratense; Fabaceae).</title>
        <authorList>
            <person name="Istvanek J."/>
            <person name="Jaros M."/>
            <person name="Krenek A."/>
            <person name="Repkova J."/>
        </authorList>
    </citation>
    <scope>NUCLEOTIDE SEQUENCE [LARGE SCALE GENOMIC DNA]</scope>
    <source>
        <strain evidence="2">cv. Tatra</strain>
        <tissue evidence="1">Young leaves</tissue>
    </source>
</reference>
<reference evidence="1 2" key="2">
    <citation type="journal article" date="2017" name="Front. Plant Sci.">
        <title>Gene Classification and Mining of Molecular Markers Useful in Red Clover (Trifolium pratense) Breeding.</title>
        <authorList>
            <person name="Istvanek J."/>
            <person name="Dluhosova J."/>
            <person name="Dluhos P."/>
            <person name="Patkova L."/>
            <person name="Nedelnik J."/>
            <person name="Repkova J."/>
        </authorList>
    </citation>
    <scope>NUCLEOTIDE SEQUENCE [LARGE SCALE GENOMIC DNA]</scope>
    <source>
        <strain evidence="2">cv. Tatra</strain>
        <tissue evidence="1">Young leaves</tissue>
    </source>
</reference>